<evidence type="ECO:0000256" key="11">
    <source>
        <dbReference type="ARBA" id="ARBA00023136"/>
    </source>
</evidence>
<dbReference type="InterPro" id="IPR012400">
    <property type="entry name" value="Long_Oxdase"/>
</dbReference>
<evidence type="ECO:0000256" key="1">
    <source>
        <dbReference type="ARBA" id="ARBA00000920"/>
    </source>
</evidence>
<accession>A0A1U8BDK2</accession>
<evidence type="ECO:0000256" key="12">
    <source>
        <dbReference type="PIRSR" id="PIRSR028937-1"/>
    </source>
</evidence>
<protein>
    <recommendedName>
        <fullName evidence="5">long-chain-alcohol oxidase</fullName>
        <ecNumber evidence="5">1.1.3.20</ecNumber>
    </recommendedName>
</protein>
<dbReference type="PANTHER" id="PTHR46056">
    <property type="entry name" value="LONG-CHAIN-ALCOHOL OXIDASE"/>
    <property type="match status" value="1"/>
</dbReference>
<dbReference type="eggNOG" id="ENOG502QSD8">
    <property type="taxonomic scope" value="Eukaryota"/>
</dbReference>
<dbReference type="OMA" id="HRMFFKC"/>
<evidence type="ECO:0000256" key="6">
    <source>
        <dbReference type="ARBA" id="ARBA00022630"/>
    </source>
</evidence>
<dbReference type="GeneID" id="104609741"/>
<keyword evidence="10" id="KW-0560">Oxidoreductase</keyword>
<dbReference type="GO" id="GO:0046577">
    <property type="term" value="F:long-chain-alcohol oxidase activity"/>
    <property type="evidence" value="ECO:0007669"/>
    <property type="project" value="UniProtKB-EC"/>
</dbReference>
<keyword evidence="16" id="KW-1185">Reference proteome</keyword>
<dbReference type="Pfam" id="PF00732">
    <property type="entry name" value="GMC_oxred_N"/>
    <property type="match status" value="1"/>
</dbReference>
<evidence type="ECO:0000256" key="3">
    <source>
        <dbReference type="ARBA" id="ARBA00004370"/>
    </source>
</evidence>
<evidence type="ECO:0000259" key="15">
    <source>
        <dbReference type="PROSITE" id="PS50206"/>
    </source>
</evidence>
<evidence type="ECO:0000256" key="10">
    <source>
        <dbReference type="ARBA" id="ARBA00023002"/>
    </source>
</evidence>
<dbReference type="FunCoup" id="A0A1U8BDK2">
    <property type="interactions" value="7"/>
</dbReference>
<dbReference type="SUPFAM" id="SSF51905">
    <property type="entry name" value="FAD/NAD(P)-binding domain"/>
    <property type="match status" value="1"/>
</dbReference>
<feature type="domain" description="Rhodanese" evidence="15">
    <location>
        <begin position="295"/>
        <end position="332"/>
    </location>
</feature>
<dbReference type="Gene3D" id="3.50.50.60">
    <property type="entry name" value="FAD/NAD(P)-binding domain"/>
    <property type="match status" value="2"/>
</dbReference>
<evidence type="ECO:0000256" key="7">
    <source>
        <dbReference type="ARBA" id="ARBA00022692"/>
    </source>
</evidence>
<keyword evidence="11" id="KW-0472">Membrane</keyword>
<reference evidence="17" key="1">
    <citation type="submission" date="2025-08" db="UniProtKB">
        <authorList>
            <consortium name="RefSeq"/>
        </authorList>
    </citation>
    <scope>IDENTIFICATION</scope>
</reference>
<dbReference type="OrthoDB" id="269227at2759"/>
<proteinExistence type="inferred from homology"/>
<dbReference type="STRING" id="4432.A0A1U8BDK2"/>
<evidence type="ECO:0000256" key="9">
    <source>
        <dbReference type="ARBA" id="ARBA00022989"/>
    </source>
</evidence>
<organism evidence="16 17">
    <name type="scientific">Nelumbo nucifera</name>
    <name type="common">Sacred lotus</name>
    <dbReference type="NCBI Taxonomy" id="4432"/>
    <lineage>
        <taxon>Eukaryota</taxon>
        <taxon>Viridiplantae</taxon>
        <taxon>Streptophyta</taxon>
        <taxon>Embryophyta</taxon>
        <taxon>Tracheophyta</taxon>
        <taxon>Spermatophyta</taxon>
        <taxon>Magnoliopsida</taxon>
        <taxon>Proteales</taxon>
        <taxon>Nelumbonaceae</taxon>
        <taxon>Nelumbo</taxon>
    </lineage>
</organism>
<dbReference type="InterPro" id="IPR001763">
    <property type="entry name" value="Rhodanese-like_dom"/>
</dbReference>
<dbReference type="InterPro" id="IPR000172">
    <property type="entry name" value="GMC_OxRdtase_N"/>
</dbReference>
<evidence type="ECO:0000256" key="5">
    <source>
        <dbReference type="ARBA" id="ARBA00013125"/>
    </source>
</evidence>
<feature type="compositionally biased region" description="Acidic residues" evidence="14">
    <location>
        <begin position="225"/>
        <end position="234"/>
    </location>
</feature>
<dbReference type="AlphaFoldDB" id="A0A1U8BDK2"/>
<keyword evidence="9" id="KW-1133">Transmembrane helix</keyword>
<feature type="active site" description="Proton acceptor" evidence="12">
    <location>
        <position position="734"/>
    </location>
</feature>
<dbReference type="Pfam" id="PF05199">
    <property type="entry name" value="GMC_oxred_C"/>
    <property type="match status" value="1"/>
</dbReference>
<comment type="similarity">
    <text evidence="4">Belongs to the GMC oxidoreductase family.</text>
</comment>
<dbReference type="KEGG" id="nnu:104609741"/>
<dbReference type="GO" id="GO:0016020">
    <property type="term" value="C:membrane"/>
    <property type="evidence" value="ECO:0007669"/>
    <property type="project" value="UniProtKB-SubCell"/>
</dbReference>
<feature type="binding site" evidence="13">
    <location>
        <begin position="289"/>
        <end position="304"/>
    </location>
    <ligand>
        <name>FAD</name>
        <dbReference type="ChEBI" id="CHEBI:57692"/>
    </ligand>
</feature>
<dbReference type="InterPro" id="IPR007867">
    <property type="entry name" value="GMC_OxRtase_C"/>
</dbReference>
<dbReference type="InterPro" id="IPR036188">
    <property type="entry name" value="FAD/NAD-bd_sf"/>
</dbReference>
<name>A0A1U8BDK2_NELNU</name>
<evidence type="ECO:0000313" key="17">
    <source>
        <dbReference type="RefSeq" id="XP_010274418.2"/>
    </source>
</evidence>
<dbReference type="InParanoid" id="A0A1U8BDK2"/>
<dbReference type="Pfam" id="PF13450">
    <property type="entry name" value="NAD_binding_8"/>
    <property type="match status" value="1"/>
</dbReference>
<evidence type="ECO:0000256" key="8">
    <source>
        <dbReference type="ARBA" id="ARBA00022827"/>
    </source>
</evidence>
<dbReference type="Proteomes" id="UP000189703">
    <property type="component" value="Unplaced"/>
</dbReference>
<evidence type="ECO:0000313" key="16">
    <source>
        <dbReference type="Proteomes" id="UP000189703"/>
    </source>
</evidence>
<feature type="region of interest" description="Disordered" evidence="14">
    <location>
        <begin position="215"/>
        <end position="236"/>
    </location>
</feature>
<comment type="catalytic activity">
    <reaction evidence="1">
        <text>a long-chain primary fatty alcohol + O2 = a long-chain fatty aldehyde + H2O2</text>
        <dbReference type="Rhea" id="RHEA:22756"/>
        <dbReference type="ChEBI" id="CHEBI:15379"/>
        <dbReference type="ChEBI" id="CHEBI:16240"/>
        <dbReference type="ChEBI" id="CHEBI:17176"/>
        <dbReference type="ChEBI" id="CHEBI:77396"/>
        <dbReference type="EC" id="1.1.3.20"/>
    </reaction>
</comment>
<dbReference type="RefSeq" id="XP_010274418.2">
    <property type="nucleotide sequence ID" value="XM_010276116.2"/>
</dbReference>
<evidence type="ECO:0000256" key="14">
    <source>
        <dbReference type="SAM" id="MobiDB-lite"/>
    </source>
</evidence>
<dbReference type="PIRSF" id="PIRSF028937">
    <property type="entry name" value="Lg_Ch_AO"/>
    <property type="match status" value="1"/>
</dbReference>
<dbReference type="PANTHER" id="PTHR46056:SF4">
    <property type="entry name" value="LONG-CHAIN-ALCOHOL OXIDASE FAO4A"/>
    <property type="match status" value="1"/>
</dbReference>
<keyword evidence="8 13" id="KW-0274">FAD</keyword>
<evidence type="ECO:0000256" key="4">
    <source>
        <dbReference type="ARBA" id="ARBA00010790"/>
    </source>
</evidence>
<gene>
    <name evidence="17" type="primary">LOC104609741</name>
</gene>
<keyword evidence="7" id="KW-0812">Transmembrane</keyword>
<dbReference type="GO" id="GO:0050660">
    <property type="term" value="F:flavin adenine dinucleotide binding"/>
    <property type="evidence" value="ECO:0007669"/>
    <property type="project" value="InterPro"/>
</dbReference>
<dbReference type="EC" id="1.1.3.20" evidence="5"/>
<keyword evidence="6" id="KW-0285">Flavoprotein</keyword>
<evidence type="ECO:0000256" key="2">
    <source>
        <dbReference type="ARBA" id="ARBA00003842"/>
    </source>
</evidence>
<comment type="function">
    <text evidence="2">Long-chain fatty alcohol oxidase involved in the omega-oxidation pathway of lipid degradation.</text>
</comment>
<dbReference type="PROSITE" id="PS50206">
    <property type="entry name" value="RHODANESE_3"/>
    <property type="match status" value="1"/>
</dbReference>
<evidence type="ECO:0000256" key="13">
    <source>
        <dbReference type="PIRSR" id="PIRSR028937-2"/>
    </source>
</evidence>
<sequence length="809" mass="89068">MAFHYLYIEKAGINQDASELCEGLFQSSTHCKRRMEKNRPANLSYPEKTTTVNSLSSREMHSLCTLCDTLLPSINHSATDEDDSLSNFYWASASTTATPQLVAGIITEKLPLPKAGILRLTLWLLSTWFGTFILTGKSSLSTKFPYFQKFSQVSQKKREEILLSWSTSSFSLLRMLFKIFKLLLLFVFFTQVDEKNENPSWKALGYCGPDPDFKHQTQASKTDQDDLTSEEEEKKEELFGPLYRRLINPRHPRQSIAEYLEQSGFPVTINHFHGNKTPSISSPSLTIRCDAVVVGSGSGGSVAAAVLAKAGYKVLVLEKGKYFARNNLSLLEGPSLEQMYLDGGLTATDDLGVFLFAGATVGGGSTVNWSASIRTPGHVMEEWCYSHKLELFDRKPYNRAMDVVCNRMGVQVDTREESFNNAVLRRGCLELGYPVSRVSQNAPMDHYCGWCGFGCKDGKKQGTAETWLVDLVDSGNGVILPGCEALKVLHERKRRNDRSTAIGVAFRLDNGSGGHDICVVESKVTVVACGALRTPVLLKRSGLKNTNIGKHLRVHPVVLAWGYFADEPASSNGDEWVKDKRSYEGGILTSMSTVVAGFEGSGYGAILQTPSLHPGLFSVLMPWVSGADFKERMSRFSRTAHVFALARDKGSGQVNSESSLSYRLDAIDEENLSKGVEKMLRILAAAGAEEIGTHHCEGRKLNVKRASKDEFEKFVKEESGRKLGGLSTPVASAHQMGSCRMGVDRDKSVVCPRGETWEVEGLFVADTSVFPTALGVNPMVTVQAISYCTAHSVIEFLERNDKAKDGGTF</sequence>
<comment type="subcellular location">
    <subcellularLocation>
        <location evidence="3">Membrane</location>
    </subcellularLocation>
</comment>